<dbReference type="GO" id="GO:1904680">
    <property type="term" value="F:peptide transmembrane transporter activity"/>
    <property type="evidence" value="ECO:0007669"/>
    <property type="project" value="TreeGrafter"/>
</dbReference>
<dbReference type="GO" id="GO:0015833">
    <property type="term" value="P:peptide transport"/>
    <property type="evidence" value="ECO:0007669"/>
    <property type="project" value="TreeGrafter"/>
</dbReference>
<dbReference type="CDD" id="cd08497">
    <property type="entry name" value="MbnE-like"/>
    <property type="match status" value="1"/>
</dbReference>
<feature type="chain" id="PRO_5002146570" evidence="2">
    <location>
        <begin position="21"/>
        <end position="604"/>
    </location>
</feature>
<evidence type="ECO:0000313" key="5">
    <source>
        <dbReference type="Proteomes" id="UP000031278"/>
    </source>
</evidence>
<comment type="caution">
    <text evidence="4">The sequence shown here is derived from an EMBL/GenBank/DDBJ whole genome shotgun (WGS) entry which is preliminary data.</text>
</comment>
<dbReference type="AlphaFoldDB" id="A0A0B9GX44"/>
<sequence>MYRYVSSLLVAMAIAGSVSASEVIESRALVGFGSAKYPADFAHFDYVNPEAPKGGQVTYAQVGTFDSFNRYASRGVSAAGSEAIYDTLFVSSEDEIDSYYPLIAEKVRYPEDYAWMEVDINPNAKFHDGQPITAADVAFTFEKFMKEGVAQYRVYFKDVKSVSAKSEHTARIEMVKPNREVLLALVQGMNVLPEHFWRDKNLSEPLNTPPIGSSAYQITDYKPGQSVTYSLVKDYWAKDLPVNVGRHNFGTIKYDYYRDETVTLEAFKAGEYDIREENVAKFWATMYQGANFDKGYIIKEEIPHQIPQSMQAFVFNTERSYFSDAKVREALSYAMDFEWMNKSLFYNQYTRTRSYFQNTNYEAKGLPSEAEVAVLAPIKDKVPARVFTEEYQPPKSDGSGRIRVQLRKALALMKEAGWEVQNKVMTNVETGEAFSFELLMYSPTTERLAIPLQRNLKLLGIDMRLRTVDTTQYIKRLRDRDFDMVSAGYGANPYPSPNLMIAWNSNFIDSTYNTAGVKDPAIDYLTEQIAENQEDPDKLLSLGRALDRVLQWNFYVIPQWHISMFRVASWDKFSRPPLRPKYTLGQDTWWIDSEKAAKLPEKRR</sequence>
<evidence type="ECO:0000313" key="4">
    <source>
        <dbReference type="EMBL" id="KHT63296.1"/>
    </source>
</evidence>
<organism evidence="4 5">
    <name type="scientific">Photobacterium gaetbulicola</name>
    <dbReference type="NCBI Taxonomy" id="1295392"/>
    <lineage>
        <taxon>Bacteria</taxon>
        <taxon>Pseudomonadati</taxon>
        <taxon>Pseudomonadota</taxon>
        <taxon>Gammaproteobacteria</taxon>
        <taxon>Vibrionales</taxon>
        <taxon>Vibrionaceae</taxon>
        <taxon>Photobacterium</taxon>
    </lineage>
</organism>
<dbReference type="PANTHER" id="PTHR30290">
    <property type="entry name" value="PERIPLASMIC BINDING COMPONENT OF ABC TRANSPORTER"/>
    <property type="match status" value="1"/>
</dbReference>
<dbReference type="Proteomes" id="UP000031278">
    <property type="component" value="Unassembled WGS sequence"/>
</dbReference>
<evidence type="ECO:0000256" key="2">
    <source>
        <dbReference type="SAM" id="SignalP"/>
    </source>
</evidence>
<dbReference type="PANTHER" id="PTHR30290:SF64">
    <property type="entry name" value="ABC TRANSPORTER PERIPLASMIC BINDING PROTEIN"/>
    <property type="match status" value="1"/>
</dbReference>
<dbReference type="Pfam" id="PF00496">
    <property type="entry name" value="SBP_bac_5"/>
    <property type="match status" value="1"/>
</dbReference>
<dbReference type="GO" id="GO:0043190">
    <property type="term" value="C:ATP-binding cassette (ABC) transporter complex"/>
    <property type="evidence" value="ECO:0007669"/>
    <property type="project" value="InterPro"/>
</dbReference>
<keyword evidence="1 2" id="KW-0732">Signal</keyword>
<evidence type="ECO:0000256" key="1">
    <source>
        <dbReference type="ARBA" id="ARBA00022729"/>
    </source>
</evidence>
<dbReference type="SUPFAM" id="SSF53850">
    <property type="entry name" value="Periplasmic binding protein-like II"/>
    <property type="match status" value="1"/>
</dbReference>
<dbReference type="GO" id="GO:0030288">
    <property type="term" value="C:outer membrane-bounded periplasmic space"/>
    <property type="evidence" value="ECO:0007669"/>
    <property type="project" value="TreeGrafter"/>
</dbReference>
<reference evidence="4 5" key="1">
    <citation type="submission" date="2014-12" db="EMBL/GenBank/DDBJ databases">
        <title>Genome sequencing of Photobacterium gaetbulicola AD005a.</title>
        <authorList>
            <person name="Adrian T.G.S."/>
            <person name="Chan K.G."/>
        </authorList>
    </citation>
    <scope>NUCLEOTIDE SEQUENCE [LARGE SCALE GENOMIC DNA]</scope>
    <source>
        <strain evidence="4 5">AD005a</strain>
    </source>
</reference>
<dbReference type="FunFam" id="3.10.105.10:FF:000005">
    <property type="entry name" value="ABC transporter substrate-binding protein"/>
    <property type="match status" value="1"/>
</dbReference>
<dbReference type="Gene3D" id="3.40.190.10">
    <property type="entry name" value="Periplasmic binding protein-like II"/>
    <property type="match status" value="1"/>
</dbReference>
<gene>
    <name evidence="4" type="ORF">RJ45_12910</name>
</gene>
<dbReference type="RefSeq" id="WP_039462457.1">
    <property type="nucleotide sequence ID" value="NZ_JWLZ01000159.1"/>
</dbReference>
<protein>
    <submittedName>
        <fullName evidence="4">Antibiotic ABC transporter substrate-binding protein</fullName>
    </submittedName>
</protein>
<dbReference type="Gene3D" id="3.10.105.10">
    <property type="entry name" value="Dipeptide-binding Protein, Domain 3"/>
    <property type="match status" value="1"/>
</dbReference>
<feature type="signal peptide" evidence="2">
    <location>
        <begin position="1"/>
        <end position="20"/>
    </location>
</feature>
<name>A0A0B9GX44_9GAMM</name>
<dbReference type="PIRSF" id="PIRSF002741">
    <property type="entry name" value="MppA"/>
    <property type="match status" value="1"/>
</dbReference>
<dbReference type="InterPro" id="IPR039424">
    <property type="entry name" value="SBP_5"/>
</dbReference>
<dbReference type="InterPro" id="IPR030678">
    <property type="entry name" value="Peptide/Ni-bd"/>
</dbReference>
<feature type="domain" description="Solute-binding protein family 5" evidence="3">
    <location>
        <begin position="99"/>
        <end position="506"/>
    </location>
</feature>
<accession>A0A0B9GX44</accession>
<evidence type="ECO:0000259" key="3">
    <source>
        <dbReference type="Pfam" id="PF00496"/>
    </source>
</evidence>
<dbReference type="GO" id="GO:0042884">
    <property type="term" value="P:microcin transport"/>
    <property type="evidence" value="ECO:0007669"/>
    <property type="project" value="TreeGrafter"/>
</dbReference>
<dbReference type="EMBL" id="JWLZ01000159">
    <property type="protein sequence ID" value="KHT63296.1"/>
    <property type="molecule type" value="Genomic_DNA"/>
</dbReference>
<dbReference type="InterPro" id="IPR000914">
    <property type="entry name" value="SBP_5_dom"/>
</dbReference>
<proteinExistence type="predicted"/>